<evidence type="ECO:0000259" key="1">
    <source>
        <dbReference type="Pfam" id="PF09643"/>
    </source>
</evidence>
<organism evidence="2">
    <name type="scientific">marine sediment metagenome</name>
    <dbReference type="NCBI Taxonomy" id="412755"/>
    <lineage>
        <taxon>unclassified sequences</taxon>
        <taxon>metagenomes</taxon>
        <taxon>ecological metagenomes</taxon>
    </lineage>
</organism>
<dbReference type="InterPro" id="IPR023385">
    <property type="entry name" value="YopX-like_C"/>
</dbReference>
<reference evidence="2" key="1">
    <citation type="journal article" date="2015" name="Nature">
        <title>Complex archaea that bridge the gap between prokaryotes and eukaryotes.</title>
        <authorList>
            <person name="Spang A."/>
            <person name="Saw J.H."/>
            <person name="Jorgensen S.L."/>
            <person name="Zaremba-Niedzwiedzka K."/>
            <person name="Martijn J."/>
            <person name="Lind A.E."/>
            <person name="van Eijk R."/>
            <person name="Schleper C."/>
            <person name="Guy L."/>
            <person name="Ettema T.J."/>
        </authorList>
    </citation>
    <scope>NUCLEOTIDE SEQUENCE</scope>
</reference>
<dbReference type="InterPro" id="IPR010024">
    <property type="entry name" value="CHP16711"/>
</dbReference>
<name>A0A0F9MWU6_9ZZZZ</name>
<dbReference type="InterPro" id="IPR019096">
    <property type="entry name" value="YopX_protein"/>
</dbReference>
<accession>A0A0F9MWU6</accession>
<dbReference type="Gene3D" id="2.30.30.290">
    <property type="entry name" value="YopX-like domains"/>
    <property type="match status" value="1"/>
</dbReference>
<dbReference type="EMBL" id="LAZR01009258">
    <property type="protein sequence ID" value="KKM73712.1"/>
    <property type="molecule type" value="Genomic_DNA"/>
</dbReference>
<dbReference type="SUPFAM" id="SSF159006">
    <property type="entry name" value="YopX-like"/>
    <property type="match status" value="1"/>
</dbReference>
<evidence type="ECO:0000313" key="2">
    <source>
        <dbReference type="EMBL" id="KKM73712.1"/>
    </source>
</evidence>
<comment type="caution">
    <text evidence="2">The sequence shown here is derived from an EMBL/GenBank/DDBJ whole genome shotgun (WGS) entry which is preliminary data.</text>
</comment>
<dbReference type="AlphaFoldDB" id="A0A0F9MWU6"/>
<feature type="domain" description="YopX protein" evidence="1">
    <location>
        <begin position="5"/>
        <end position="125"/>
    </location>
</feature>
<sequence length="125" mass="14601">MREIKFRVWNNLAKEMIHTIQDIEFCDGGIIIHHGVGIAPHEELVHFACPDCILLEYTGLRDKNGVEIYEGDIVRYLSKDVQRIVEWDDEEGGFALKRSNNTWAEFYRVTRMEVIGNIYENSELL</sequence>
<dbReference type="Pfam" id="PF09643">
    <property type="entry name" value="YopX"/>
    <property type="match status" value="1"/>
</dbReference>
<gene>
    <name evidence="2" type="ORF">LCGC14_1407750</name>
</gene>
<dbReference type="NCBIfam" id="TIGR01671">
    <property type="entry name" value="phage_TIGR01671"/>
    <property type="match status" value="1"/>
</dbReference>
<proteinExistence type="predicted"/>
<protein>
    <recommendedName>
        <fullName evidence="1">YopX protein domain-containing protein</fullName>
    </recommendedName>
</protein>